<dbReference type="GO" id="GO:0019915">
    <property type="term" value="P:lipid storage"/>
    <property type="evidence" value="ECO:0007669"/>
    <property type="project" value="InterPro"/>
</dbReference>
<dbReference type="EMBL" id="JAEUBG010004654">
    <property type="protein sequence ID" value="KAH3680877.1"/>
    <property type="molecule type" value="Genomic_DNA"/>
</dbReference>
<dbReference type="OrthoDB" id="448051at2759"/>
<dbReference type="PANTHER" id="PTHR13390">
    <property type="entry name" value="LIPASE"/>
    <property type="match status" value="1"/>
</dbReference>
<proteinExistence type="inferred from homology"/>
<dbReference type="SUPFAM" id="SSF53474">
    <property type="entry name" value="alpha/beta-Hydrolases"/>
    <property type="match status" value="1"/>
</dbReference>
<dbReference type="PANTHER" id="PTHR13390:SF0">
    <property type="entry name" value="LIPID DROPLET-ASSOCIATED HYDROLASE"/>
    <property type="match status" value="1"/>
</dbReference>
<protein>
    <recommendedName>
        <fullName evidence="7">Lipid droplet-associated hydrolase</fullName>
    </recommendedName>
</protein>
<evidence type="ECO:0000256" key="2">
    <source>
        <dbReference type="ARBA" id="ARBA00008300"/>
    </source>
</evidence>
<comment type="subcellular location">
    <subcellularLocation>
        <location evidence="1">Lipid droplet</location>
    </subcellularLocation>
</comment>
<dbReference type="Proteomes" id="UP000774326">
    <property type="component" value="Unassembled WGS sequence"/>
</dbReference>
<evidence type="ECO:0000256" key="1">
    <source>
        <dbReference type="ARBA" id="ARBA00004502"/>
    </source>
</evidence>
<sequence length="327" mass="37492">MSFQVISSQIAGDTTIFHIPGSSSLSDSNEPQNKPSTLLIFLPGNPGFIQYYTHYLSLIHEALKPTTDIEVLGISHAGFEPEVGHCDKVFTLKEQVQHKIEIIEQFLNTEKQRDIWIFGHSVGCYIAQRVLSESDKDSKLRQRLKFIGLITPTIVDIHKSAKGVRMHGVSQIVPNFNVYISKLTYLTSMLPGFALDGLVNYVVRNSTILDSFNVTKKFLTNENTVKQCLGLAIEEMREIQDTWEYNFKFMEDFSHVQKWFFFTHPDSWVSLETQKDIETKLVNEHSKHSCIDRDDEIGHSFCIDRSVEFCEITLRRLNALIAEVRVN</sequence>
<organism evidence="5 6">
    <name type="scientific">Wickerhamomyces pijperi</name>
    <name type="common">Yeast</name>
    <name type="synonym">Pichia pijperi</name>
    <dbReference type="NCBI Taxonomy" id="599730"/>
    <lineage>
        <taxon>Eukaryota</taxon>
        <taxon>Fungi</taxon>
        <taxon>Dikarya</taxon>
        <taxon>Ascomycota</taxon>
        <taxon>Saccharomycotina</taxon>
        <taxon>Saccharomycetes</taxon>
        <taxon>Phaffomycetales</taxon>
        <taxon>Wickerhamomycetaceae</taxon>
        <taxon>Wickerhamomyces</taxon>
    </lineage>
</organism>
<dbReference type="Pfam" id="PF10230">
    <property type="entry name" value="LIDHydrolase"/>
    <property type="match status" value="1"/>
</dbReference>
<reference evidence="5" key="2">
    <citation type="submission" date="2021-01" db="EMBL/GenBank/DDBJ databases">
        <authorList>
            <person name="Schikora-Tamarit M.A."/>
        </authorList>
    </citation>
    <scope>NUCLEOTIDE SEQUENCE</scope>
    <source>
        <strain evidence="5">CBS2887</strain>
    </source>
</reference>
<comment type="similarity">
    <text evidence="2">Belongs to the AB hydrolase superfamily. LDAH family.</text>
</comment>
<dbReference type="Gene3D" id="3.40.50.1820">
    <property type="entry name" value="alpha/beta hydrolase"/>
    <property type="match status" value="1"/>
</dbReference>
<name>A0A9P8Q0C0_WICPI</name>
<accession>A0A9P8Q0C0</accession>
<dbReference type="GO" id="GO:0016298">
    <property type="term" value="F:lipase activity"/>
    <property type="evidence" value="ECO:0007669"/>
    <property type="project" value="InterPro"/>
</dbReference>
<evidence type="ECO:0000313" key="6">
    <source>
        <dbReference type="Proteomes" id="UP000774326"/>
    </source>
</evidence>
<keyword evidence="6" id="KW-1185">Reference proteome</keyword>
<evidence type="ECO:0000313" key="5">
    <source>
        <dbReference type="EMBL" id="KAH3680877.1"/>
    </source>
</evidence>
<comment type="caution">
    <text evidence="5">The sequence shown here is derived from an EMBL/GenBank/DDBJ whole genome shotgun (WGS) entry which is preliminary data.</text>
</comment>
<keyword evidence="4" id="KW-0378">Hydrolase</keyword>
<dbReference type="InterPro" id="IPR029058">
    <property type="entry name" value="AB_hydrolase_fold"/>
</dbReference>
<evidence type="ECO:0000256" key="3">
    <source>
        <dbReference type="ARBA" id="ARBA00022677"/>
    </source>
</evidence>
<evidence type="ECO:0008006" key="7">
    <source>
        <dbReference type="Google" id="ProtNLM"/>
    </source>
</evidence>
<evidence type="ECO:0000256" key="4">
    <source>
        <dbReference type="ARBA" id="ARBA00022801"/>
    </source>
</evidence>
<keyword evidence="3" id="KW-0551">Lipid droplet</keyword>
<dbReference type="InterPro" id="IPR019363">
    <property type="entry name" value="LDAH"/>
</dbReference>
<dbReference type="GO" id="GO:0005811">
    <property type="term" value="C:lipid droplet"/>
    <property type="evidence" value="ECO:0007669"/>
    <property type="project" value="UniProtKB-SubCell"/>
</dbReference>
<reference evidence="5" key="1">
    <citation type="journal article" date="2021" name="Open Biol.">
        <title>Shared evolutionary footprints suggest mitochondrial oxidative damage underlies multiple complex I losses in fungi.</title>
        <authorList>
            <person name="Schikora-Tamarit M.A."/>
            <person name="Marcet-Houben M."/>
            <person name="Nosek J."/>
            <person name="Gabaldon T."/>
        </authorList>
    </citation>
    <scope>NUCLEOTIDE SEQUENCE</scope>
    <source>
        <strain evidence="5">CBS2887</strain>
    </source>
</reference>
<gene>
    <name evidence="5" type="ORF">WICPIJ_008090</name>
</gene>
<dbReference type="AlphaFoldDB" id="A0A9P8Q0C0"/>